<protein>
    <submittedName>
        <fullName evidence="1">Uncharacterized protein</fullName>
    </submittedName>
</protein>
<accession>A0A4R1MJ58</accession>
<comment type="caution">
    <text evidence="1">The sequence shown here is derived from an EMBL/GenBank/DDBJ whole genome shotgun (WGS) entry which is preliminary data.</text>
</comment>
<dbReference type="EMBL" id="SMGQ01000014">
    <property type="protein sequence ID" value="TCK92487.1"/>
    <property type="molecule type" value="Genomic_DNA"/>
</dbReference>
<sequence length="59" mass="6584">MKLKQLSIKKILFLTVILTVSYIVLADVDNSASKGSGAGEIWWTEVEEIHQSYDKLSGE</sequence>
<dbReference type="AlphaFoldDB" id="A0A4R1MJ58"/>
<reference evidence="1 2" key="1">
    <citation type="submission" date="2019-03" db="EMBL/GenBank/DDBJ databases">
        <title>Genomic Encyclopedia of Type Strains, Phase IV (KMG-IV): sequencing the most valuable type-strain genomes for metagenomic binning, comparative biology and taxonomic classification.</title>
        <authorList>
            <person name="Goeker M."/>
        </authorList>
    </citation>
    <scope>NUCLEOTIDE SEQUENCE [LARGE SCALE GENOMIC DNA]</scope>
    <source>
        <strain evidence="1 2">DSM 24176</strain>
    </source>
</reference>
<dbReference type="RefSeq" id="WP_132282915.1">
    <property type="nucleotide sequence ID" value="NZ_SMGQ01000014.1"/>
</dbReference>
<dbReference type="Proteomes" id="UP000294545">
    <property type="component" value="Unassembled WGS sequence"/>
</dbReference>
<name>A0A4R1MJ58_9FIRM</name>
<evidence type="ECO:0000313" key="1">
    <source>
        <dbReference type="EMBL" id="TCK92487.1"/>
    </source>
</evidence>
<gene>
    <name evidence="1" type="ORF">EDC19_2222</name>
</gene>
<organism evidence="1 2">
    <name type="scientific">Natranaerovirga hydrolytica</name>
    <dbReference type="NCBI Taxonomy" id="680378"/>
    <lineage>
        <taxon>Bacteria</taxon>
        <taxon>Bacillati</taxon>
        <taxon>Bacillota</taxon>
        <taxon>Clostridia</taxon>
        <taxon>Lachnospirales</taxon>
        <taxon>Natranaerovirgaceae</taxon>
        <taxon>Natranaerovirga</taxon>
    </lineage>
</organism>
<evidence type="ECO:0000313" key="2">
    <source>
        <dbReference type="Proteomes" id="UP000294545"/>
    </source>
</evidence>
<keyword evidence="2" id="KW-1185">Reference proteome</keyword>
<dbReference type="OrthoDB" id="2088144at2"/>
<proteinExistence type="predicted"/>